<evidence type="ECO:0000259" key="5">
    <source>
        <dbReference type="PROSITE" id="PS50110"/>
    </source>
</evidence>
<sequence length="286" mass="31833">MVNELHPLYVLLVDDSPLVTGIVSRIIEEDETLRVMGVAANPFEAVEIMRKQRPDVILLDIEMPRMDGLTFLRKIMSQHPIPVVIFSAVAETYSHNAIKSLEYGAVAVLQKPGAVTSPVFQEMKTRFLETLKGAAASGSKLKLLPKFPHNRQPLYSEENLREKKIKAGKQPASRQVIVMGSSTGGTQAIEYLVRNLNPGIPGILITQHMPGEFTKAFAERLNMFSPLMVKEAKDGEVVRDGCVYIGNGFFHLLLEKRNLLNVIRLRNGPLVNRHKPSVDVLFRSAA</sequence>
<dbReference type="GO" id="GO:0005737">
    <property type="term" value="C:cytoplasm"/>
    <property type="evidence" value="ECO:0007669"/>
    <property type="project" value="InterPro"/>
</dbReference>
<evidence type="ECO:0000256" key="4">
    <source>
        <dbReference type="ARBA" id="ARBA00048267"/>
    </source>
</evidence>
<dbReference type="SUPFAM" id="SSF52738">
    <property type="entry name" value="Methylesterase CheB, C-terminal domain"/>
    <property type="match status" value="1"/>
</dbReference>
<dbReference type="InterPro" id="IPR035909">
    <property type="entry name" value="CheB_C"/>
</dbReference>
<dbReference type="PROSITE" id="PS50110">
    <property type="entry name" value="RESPONSE_REGULATORY"/>
    <property type="match status" value="1"/>
</dbReference>
<feature type="domain" description="CheB-type methylesterase" evidence="6">
    <location>
        <begin position="171"/>
        <end position="286"/>
    </location>
</feature>
<dbReference type="EMBL" id="UOET01000038">
    <property type="protein sequence ID" value="VAW26529.1"/>
    <property type="molecule type" value="Genomic_DNA"/>
</dbReference>
<dbReference type="PANTHER" id="PTHR42872">
    <property type="entry name" value="PROTEIN-GLUTAMATE METHYLESTERASE/PROTEIN-GLUTAMINE GLUTAMINASE"/>
    <property type="match status" value="1"/>
</dbReference>
<dbReference type="EC" id="3.1.1.61" evidence="3"/>
<dbReference type="CDD" id="cd16432">
    <property type="entry name" value="CheB_Rec"/>
    <property type="match status" value="1"/>
</dbReference>
<dbReference type="InterPro" id="IPR011006">
    <property type="entry name" value="CheY-like_superfamily"/>
</dbReference>
<keyword evidence="2 7" id="KW-0378">Hydrolase</keyword>
<keyword evidence="1" id="KW-0963">Cytoplasm</keyword>
<dbReference type="GO" id="GO:0006935">
    <property type="term" value="P:chemotaxis"/>
    <property type="evidence" value="ECO:0007669"/>
    <property type="project" value="InterPro"/>
</dbReference>
<gene>
    <name evidence="7" type="ORF">MNBD_BACTEROID07-1065</name>
</gene>
<name>A0A3B0UPM3_9ZZZZ</name>
<dbReference type="InterPro" id="IPR001789">
    <property type="entry name" value="Sig_transdc_resp-reg_receiver"/>
</dbReference>
<evidence type="ECO:0000256" key="2">
    <source>
        <dbReference type="ARBA" id="ARBA00022801"/>
    </source>
</evidence>
<evidence type="ECO:0000256" key="1">
    <source>
        <dbReference type="ARBA" id="ARBA00022490"/>
    </source>
</evidence>
<dbReference type="Pfam" id="PF01339">
    <property type="entry name" value="CheB_methylest"/>
    <property type="match status" value="1"/>
</dbReference>
<dbReference type="Pfam" id="PF00072">
    <property type="entry name" value="Response_reg"/>
    <property type="match status" value="1"/>
</dbReference>
<feature type="domain" description="Response regulatory" evidence="5">
    <location>
        <begin position="9"/>
        <end position="126"/>
    </location>
</feature>
<feature type="non-terminal residue" evidence="7">
    <location>
        <position position="286"/>
    </location>
</feature>
<organism evidence="7">
    <name type="scientific">hydrothermal vent metagenome</name>
    <dbReference type="NCBI Taxonomy" id="652676"/>
    <lineage>
        <taxon>unclassified sequences</taxon>
        <taxon>metagenomes</taxon>
        <taxon>ecological metagenomes</taxon>
    </lineage>
</organism>
<dbReference type="SMART" id="SM00448">
    <property type="entry name" value="REC"/>
    <property type="match status" value="1"/>
</dbReference>
<dbReference type="InterPro" id="IPR000673">
    <property type="entry name" value="Sig_transdc_resp-reg_Me-estase"/>
</dbReference>
<protein>
    <recommendedName>
        <fullName evidence="3">protein-glutamate methylesterase</fullName>
        <ecNumber evidence="3">3.1.1.61</ecNumber>
    </recommendedName>
</protein>
<dbReference type="PROSITE" id="PS50122">
    <property type="entry name" value="CHEB"/>
    <property type="match status" value="1"/>
</dbReference>
<dbReference type="PANTHER" id="PTHR42872:SF6">
    <property type="entry name" value="PROTEIN-GLUTAMATE METHYLESTERASE_PROTEIN-GLUTAMINE GLUTAMINASE"/>
    <property type="match status" value="1"/>
</dbReference>
<dbReference type="CDD" id="cd17541">
    <property type="entry name" value="REC_CheB-like"/>
    <property type="match status" value="1"/>
</dbReference>
<dbReference type="AlphaFoldDB" id="A0A3B0UPM3"/>
<dbReference type="GO" id="GO:0008984">
    <property type="term" value="F:protein-glutamate methylesterase activity"/>
    <property type="evidence" value="ECO:0007669"/>
    <property type="project" value="UniProtKB-EC"/>
</dbReference>
<comment type="catalytic activity">
    <reaction evidence="4">
        <text>[protein]-L-glutamate 5-O-methyl ester + H2O = L-glutamyl-[protein] + methanol + H(+)</text>
        <dbReference type="Rhea" id="RHEA:23236"/>
        <dbReference type="Rhea" id="RHEA-COMP:10208"/>
        <dbReference type="Rhea" id="RHEA-COMP:10311"/>
        <dbReference type="ChEBI" id="CHEBI:15377"/>
        <dbReference type="ChEBI" id="CHEBI:15378"/>
        <dbReference type="ChEBI" id="CHEBI:17790"/>
        <dbReference type="ChEBI" id="CHEBI:29973"/>
        <dbReference type="ChEBI" id="CHEBI:82795"/>
        <dbReference type="EC" id="3.1.1.61"/>
    </reaction>
</comment>
<accession>A0A3B0UPM3</accession>
<evidence type="ECO:0000313" key="7">
    <source>
        <dbReference type="EMBL" id="VAW26529.1"/>
    </source>
</evidence>
<evidence type="ECO:0000259" key="6">
    <source>
        <dbReference type="PROSITE" id="PS50122"/>
    </source>
</evidence>
<dbReference type="GO" id="GO:0000156">
    <property type="term" value="F:phosphorelay response regulator activity"/>
    <property type="evidence" value="ECO:0007669"/>
    <property type="project" value="InterPro"/>
</dbReference>
<dbReference type="Gene3D" id="3.40.50.180">
    <property type="entry name" value="Methylesterase CheB, C-terminal domain"/>
    <property type="match status" value="1"/>
</dbReference>
<evidence type="ECO:0000256" key="3">
    <source>
        <dbReference type="ARBA" id="ARBA00039140"/>
    </source>
</evidence>
<dbReference type="Gene3D" id="3.40.50.2300">
    <property type="match status" value="1"/>
</dbReference>
<dbReference type="SUPFAM" id="SSF52172">
    <property type="entry name" value="CheY-like"/>
    <property type="match status" value="1"/>
</dbReference>
<proteinExistence type="predicted"/>
<reference evidence="7" key="1">
    <citation type="submission" date="2018-06" db="EMBL/GenBank/DDBJ databases">
        <authorList>
            <person name="Zhirakovskaya E."/>
        </authorList>
    </citation>
    <scope>NUCLEOTIDE SEQUENCE</scope>
</reference>